<organism evidence="1">
    <name type="scientific">mine drainage metagenome</name>
    <dbReference type="NCBI Taxonomy" id="410659"/>
    <lineage>
        <taxon>unclassified sequences</taxon>
        <taxon>metagenomes</taxon>
        <taxon>ecological metagenomes</taxon>
    </lineage>
</organism>
<sequence length="92" mass="10399">MRKKNTSVIFATESLTDVDKSEISSSLYESCPTKLLLTNPYAATTGKALYEKIGLNETEIQQITNAPNYSYYYTSPNGRRLFHLRLGPVQMD</sequence>
<evidence type="ECO:0000313" key="1">
    <source>
        <dbReference type="EMBL" id="EQD26440.1"/>
    </source>
</evidence>
<dbReference type="InterPro" id="IPR027417">
    <property type="entry name" value="P-loop_NTPase"/>
</dbReference>
<name>T0Z9H3_9ZZZZ</name>
<gene>
    <name evidence="1" type="ORF">B1B_19572</name>
</gene>
<protein>
    <submittedName>
        <fullName evidence="1">Conjugal transfer protein TrbE</fullName>
    </submittedName>
</protein>
<dbReference type="EMBL" id="AUZY01013150">
    <property type="protein sequence ID" value="EQD26440.1"/>
    <property type="molecule type" value="Genomic_DNA"/>
</dbReference>
<dbReference type="SUPFAM" id="SSF52540">
    <property type="entry name" value="P-loop containing nucleoside triphosphate hydrolases"/>
    <property type="match status" value="1"/>
</dbReference>
<proteinExistence type="predicted"/>
<reference evidence="1" key="1">
    <citation type="submission" date="2013-08" db="EMBL/GenBank/DDBJ databases">
        <authorList>
            <person name="Mendez C."/>
            <person name="Richter M."/>
            <person name="Ferrer M."/>
            <person name="Sanchez J."/>
        </authorList>
    </citation>
    <scope>NUCLEOTIDE SEQUENCE</scope>
</reference>
<feature type="non-terminal residue" evidence="1">
    <location>
        <position position="92"/>
    </location>
</feature>
<dbReference type="AlphaFoldDB" id="T0Z9H3"/>
<accession>T0Z9H3</accession>
<dbReference type="Gene3D" id="3.40.50.300">
    <property type="entry name" value="P-loop containing nucleotide triphosphate hydrolases"/>
    <property type="match status" value="1"/>
</dbReference>
<comment type="caution">
    <text evidence="1">The sequence shown here is derived from an EMBL/GenBank/DDBJ whole genome shotgun (WGS) entry which is preliminary data.</text>
</comment>
<reference evidence="1" key="2">
    <citation type="journal article" date="2014" name="ISME J.">
        <title>Microbial stratification in low pH oxic and suboxic macroscopic growths along an acid mine drainage.</title>
        <authorList>
            <person name="Mendez-Garcia C."/>
            <person name="Mesa V."/>
            <person name="Sprenger R.R."/>
            <person name="Richter M."/>
            <person name="Diez M.S."/>
            <person name="Solano J."/>
            <person name="Bargiela R."/>
            <person name="Golyshina O.V."/>
            <person name="Manteca A."/>
            <person name="Ramos J.L."/>
            <person name="Gallego J.R."/>
            <person name="Llorente I."/>
            <person name="Martins Dos Santos V.A."/>
            <person name="Jensen O.N."/>
            <person name="Pelaez A.I."/>
            <person name="Sanchez J."/>
            <person name="Ferrer M."/>
        </authorList>
    </citation>
    <scope>NUCLEOTIDE SEQUENCE</scope>
</reference>